<dbReference type="GO" id="GO:0005886">
    <property type="term" value="C:plasma membrane"/>
    <property type="evidence" value="ECO:0007669"/>
    <property type="project" value="UniProtKB-SubCell"/>
</dbReference>
<feature type="transmembrane region" description="Helical" evidence="6">
    <location>
        <begin position="649"/>
        <end position="670"/>
    </location>
</feature>
<evidence type="ECO:0000313" key="9">
    <source>
        <dbReference type="Proteomes" id="UP000256977"/>
    </source>
</evidence>
<evidence type="ECO:0000313" key="8">
    <source>
        <dbReference type="EMBL" id="RED84225.1"/>
    </source>
</evidence>
<feature type="transmembrane region" description="Helical" evidence="6">
    <location>
        <begin position="702"/>
        <end position="728"/>
    </location>
</feature>
<feature type="transmembrane region" description="Helical" evidence="6">
    <location>
        <begin position="748"/>
        <end position="769"/>
    </location>
</feature>
<feature type="domain" description="ABC3 transporter permease C-terminal" evidence="7">
    <location>
        <begin position="262"/>
        <end position="373"/>
    </location>
</feature>
<reference evidence="8 9" key="1">
    <citation type="submission" date="2018-07" db="EMBL/GenBank/DDBJ databases">
        <title>Genomic Encyclopedia of Type Strains, Phase III (KMG-III): the genomes of soil and plant-associated and newly described type strains.</title>
        <authorList>
            <person name="Whitman W."/>
        </authorList>
    </citation>
    <scope>NUCLEOTIDE SEQUENCE [LARGE SCALE GENOMIC DNA]</scope>
    <source>
        <strain evidence="8 9">CECT 7287</strain>
    </source>
</reference>
<dbReference type="RefSeq" id="WP_116060388.1">
    <property type="nucleotide sequence ID" value="NZ_QRDZ01000006.1"/>
</dbReference>
<feature type="domain" description="ABC3 transporter permease C-terminal" evidence="7">
    <location>
        <begin position="653"/>
        <end position="773"/>
    </location>
</feature>
<dbReference type="OrthoDB" id="9766372at2"/>
<gene>
    <name evidence="8" type="ORF">DFP98_10696</name>
</gene>
<dbReference type="Pfam" id="PF02687">
    <property type="entry name" value="FtsX"/>
    <property type="match status" value="2"/>
</dbReference>
<feature type="transmembrane region" description="Helical" evidence="6">
    <location>
        <begin position="255"/>
        <end position="283"/>
    </location>
</feature>
<dbReference type="EMBL" id="QRDZ01000006">
    <property type="protein sequence ID" value="RED84225.1"/>
    <property type="molecule type" value="Genomic_DNA"/>
</dbReference>
<evidence type="ECO:0000256" key="2">
    <source>
        <dbReference type="ARBA" id="ARBA00022475"/>
    </source>
</evidence>
<keyword evidence="3 6" id="KW-0812">Transmembrane</keyword>
<evidence type="ECO:0000256" key="5">
    <source>
        <dbReference type="ARBA" id="ARBA00023136"/>
    </source>
</evidence>
<sequence length="780" mass="85699">MLIRMLRRDWLRNKSISAALLVFIALSALLASSGANMIAELSNSLGALFAKSGVPHYVQMHAGEVDRAYIDRWARDNSLVRQHQTAEMIRIEDAHLALGDKSTVGSGGVMDHYFVRQNPYFDLLLNLDSQVIQVKRGEVAVPIYYKQRDGLEIGDKVRIAAQGFDMELTVSEFVRDVQMNPSIIHSKRFVVDERDFARLNGSGIGEREYLIEFQLKDAAKLGEFRTAYETSSLPKLGPAIDHTLFRTLNALTDGLLAAVILLVSFLIGAIAILCLRFTILAAIEEDYREIGVMKAIGIAPKEIRKLYLLKYVMTAAIASVIGYATSLLLHPLFTRNIMLYIGTAPKGPALQLVPIAAAFFIFAIVVLFCMLTLRRFNRISAVEALRSGTAGEARPSGTKPSLHRSRTLSVPLFLAVKDIVGRFKMYRMLLFVFIISSFIMLVPINFFHTVQSPDFNNYMGIEKSDLRIDLQHAGSAEDDYERILGQLKNDSDVERYAAVLVGSFKTIGAEGALENMTVETGDFTTFQLEYLQGAAPSRADEIALSYLNGQEMEKKVGDPILLIVDGRETTLKVSGIYQDVTNGGRTAKAALPVRPETVLRYELAVDLKPGVDVAAKREQYAQEMNPAKVTDLAGYMAQTFGNTIDQLRLVTRVATAVALLVSALITALFLKMAVAKDAGQIAIMRSIGFSLRHLRIQYATRALIVLAVGIAVGTVLSNTAGQSVAGFAMSFMGAARIQFAIDPLQAYVLYPLLLLAAVSVTALVSLVSIRKMNISEMNAT</sequence>
<dbReference type="PANTHER" id="PTHR30287">
    <property type="entry name" value="MEMBRANE COMPONENT OF PREDICTED ABC SUPERFAMILY METABOLITE UPTAKE TRANSPORTER"/>
    <property type="match status" value="1"/>
</dbReference>
<feature type="transmembrane region" description="Helical" evidence="6">
    <location>
        <begin position="428"/>
        <end position="447"/>
    </location>
</feature>
<organism evidence="8 9">
    <name type="scientific">Cohnella phaseoli</name>
    <dbReference type="NCBI Taxonomy" id="456490"/>
    <lineage>
        <taxon>Bacteria</taxon>
        <taxon>Bacillati</taxon>
        <taxon>Bacillota</taxon>
        <taxon>Bacilli</taxon>
        <taxon>Bacillales</taxon>
        <taxon>Paenibacillaceae</taxon>
        <taxon>Cohnella</taxon>
    </lineage>
</organism>
<evidence type="ECO:0000259" key="7">
    <source>
        <dbReference type="Pfam" id="PF02687"/>
    </source>
</evidence>
<keyword evidence="2" id="KW-1003">Cell membrane</keyword>
<feature type="transmembrane region" description="Helical" evidence="6">
    <location>
        <begin position="308"/>
        <end position="329"/>
    </location>
</feature>
<protein>
    <submittedName>
        <fullName evidence="8">Putative ABC transport system permease protein</fullName>
    </submittedName>
</protein>
<evidence type="ECO:0000256" key="3">
    <source>
        <dbReference type="ARBA" id="ARBA00022692"/>
    </source>
</evidence>
<keyword evidence="5 6" id="KW-0472">Membrane</keyword>
<comment type="subcellular location">
    <subcellularLocation>
        <location evidence="1">Cell membrane</location>
        <topology evidence="1">Multi-pass membrane protein</topology>
    </subcellularLocation>
</comment>
<dbReference type="AlphaFoldDB" id="A0A3D9KDQ2"/>
<name>A0A3D9KDQ2_9BACL</name>
<evidence type="ECO:0000256" key="1">
    <source>
        <dbReference type="ARBA" id="ARBA00004651"/>
    </source>
</evidence>
<dbReference type="InterPro" id="IPR038766">
    <property type="entry name" value="Membrane_comp_ABC_pdt"/>
</dbReference>
<feature type="transmembrane region" description="Helical" evidence="6">
    <location>
        <begin position="349"/>
        <end position="373"/>
    </location>
</feature>
<evidence type="ECO:0000256" key="6">
    <source>
        <dbReference type="SAM" id="Phobius"/>
    </source>
</evidence>
<keyword evidence="9" id="KW-1185">Reference proteome</keyword>
<keyword evidence="4 6" id="KW-1133">Transmembrane helix</keyword>
<comment type="caution">
    <text evidence="8">The sequence shown here is derived from an EMBL/GenBank/DDBJ whole genome shotgun (WGS) entry which is preliminary data.</text>
</comment>
<dbReference type="Proteomes" id="UP000256977">
    <property type="component" value="Unassembled WGS sequence"/>
</dbReference>
<dbReference type="PANTHER" id="PTHR30287:SF2">
    <property type="entry name" value="BLL1001 PROTEIN"/>
    <property type="match status" value="1"/>
</dbReference>
<accession>A0A3D9KDQ2</accession>
<evidence type="ECO:0000256" key="4">
    <source>
        <dbReference type="ARBA" id="ARBA00022989"/>
    </source>
</evidence>
<proteinExistence type="predicted"/>
<dbReference type="InterPro" id="IPR003838">
    <property type="entry name" value="ABC3_permease_C"/>
</dbReference>